<protein>
    <submittedName>
        <fullName evidence="1">Competence protein A</fullName>
    </submittedName>
</protein>
<dbReference type="AlphaFoldDB" id="A0A1J5T5U9"/>
<organism evidence="1">
    <name type="scientific">mine drainage metagenome</name>
    <dbReference type="NCBI Taxonomy" id="410659"/>
    <lineage>
        <taxon>unclassified sequences</taxon>
        <taxon>metagenomes</taxon>
        <taxon>ecological metagenomes</taxon>
    </lineage>
</organism>
<evidence type="ECO:0000313" key="1">
    <source>
        <dbReference type="EMBL" id="OIR11669.1"/>
    </source>
</evidence>
<comment type="caution">
    <text evidence="1">The sequence shown here is derived from an EMBL/GenBank/DDBJ whole genome shotgun (WGS) entry which is preliminary data.</text>
</comment>
<name>A0A1J5T5U9_9ZZZZ</name>
<dbReference type="EMBL" id="MLJW01000019">
    <property type="protein sequence ID" value="OIR11669.1"/>
    <property type="molecule type" value="Genomic_DNA"/>
</dbReference>
<reference evidence="1" key="1">
    <citation type="submission" date="2016-10" db="EMBL/GenBank/DDBJ databases">
        <title>Sequence of Gallionella enrichment culture.</title>
        <authorList>
            <person name="Poehlein A."/>
            <person name="Muehling M."/>
            <person name="Daniel R."/>
        </authorList>
    </citation>
    <scope>NUCLEOTIDE SEQUENCE</scope>
</reference>
<accession>A0A1J5T5U9</accession>
<sequence>MEIPQILKAFRRKSRDSGWTAVVTTKRGIYIAQAIYAGTRPQITKCAFYPLAEVSASTLEKVRKDAHLDDSRFTTLLSASEYQLMMVDAPNVPVDELKTAIRWKIKDALSYHVDDATVDVLQIPSNKYGSDRPQSLYAVAASNETIRKRIALFEKAGIELSVIDIPETAQRNIAALFEIEGRGLAMLTFGDEGGLFTITCDGELFLARRIDITLGQLQDADENLRQQYLDRVELEVQRSLDYFDRQFQHIPVSRILLSAPQSSGLDKLLTNSLGMPVEMLDLAQGMDIFAVPELSDGEFASYALPVLGAALRLEKKAL</sequence>
<gene>
    <name evidence="1" type="ORF">GALL_65250</name>
</gene>
<dbReference type="InterPro" id="IPR043129">
    <property type="entry name" value="ATPase_NBD"/>
</dbReference>
<dbReference type="Gene3D" id="3.30.1490.300">
    <property type="match status" value="1"/>
</dbReference>
<dbReference type="PANTHER" id="PTHR32432">
    <property type="entry name" value="CELL DIVISION PROTEIN FTSA-RELATED"/>
    <property type="match status" value="1"/>
</dbReference>
<dbReference type="SUPFAM" id="SSF53067">
    <property type="entry name" value="Actin-like ATPase domain"/>
    <property type="match status" value="1"/>
</dbReference>
<dbReference type="PANTHER" id="PTHR32432:SF3">
    <property type="entry name" value="ETHANOLAMINE UTILIZATION PROTEIN EUTJ"/>
    <property type="match status" value="1"/>
</dbReference>
<proteinExistence type="predicted"/>
<dbReference type="InterPro" id="IPR050696">
    <property type="entry name" value="FtsA/MreB"/>
</dbReference>
<dbReference type="Gene3D" id="3.30.420.40">
    <property type="match status" value="2"/>
</dbReference>